<sequence>RIDNLKEVYDLGYEEYFYGEGVTIIEWAEKIRRLLPKEVLIINLEIVDENRRKIEFIPKGKHYQKIVKTLMRNAKRVNT</sequence>
<protein>
    <recommendedName>
        <fullName evidence="3">tRNA threonylcarbamoyladenosine biosynthesis protein TsaE</fullName>
    </recommendedName>
    <alternativeName>
        <fullName evidence="10">t(6)A37 threonylcarbamoyladenosine biosynthesis protein TsaE</fullName>
    </alternativeName>
</protein>
<dbReference type="GO" id="GO:0005737">
    <property type="term" value="C:cytoplasm"/>
    <property type="evidence" value="ECO:0007669"/>
    <property type="project" value="UniProtKB-SubCell"/>
</dbReference>
<evidence type="ECO:0000313" key="11">
    <source>
        <dbReference type="EMBL" id="GAH58582.1"/>
    </source>
</evidence>
<dbReference type="PANTHER" id="PTHR33540:SF2">
    <property type="entry name" value="TRNA THREONYLCARBAMOYLADENOSINE BIOSYNTHESIS PROTEIN TSAE"/>
    <property type="match status" value="1"/>
</dbReference>
<keyword evidence="7" id="KW-0547">Nucleotide-binding</keyword>
<evidence type="ECO:0000256" key="3">
    <source>
        <dbReference type="ARBA" id="ARBA00019010"/>
    </source>
</evidence>
<dbReference type="InterPro" id="IPR027417">
    <property type="entry name" value="P-loop_NTPase"/>
</dbReference>
<evidence type="ECO:0000256" key="1">
    <source>
        <dbReference type="ARBA" id="ARBA00004496"/>
    </source>
</evidence>
<evidence type="ECO:0000256" key="2">
    <source>
        <dbReference type="ARBA" id="ARBA00007599"/>
    </source>
</evidence>
<name>X1GN32_9ZZZZ</name>
<dbReference type="InterPro" id="IPR003442">
    <property type="entry name" value="T6A_TsaE"/>
</dbReference>
<evidence type="ECO:0000256" key="6">
    <source>
        <dbReference type="ARBA" id="ARBA00022723"/>
    </source>
</evidence>
<keyword evidence="8" id="KW-0067">ATP-binding</keyword>
<evidence type="ECO:0000256" key="9">
    <source>
        <dbReference type="ARBA" id="ARBA00022842"/>
    </source>
</evidence>
<evidence type="ECO:0000256" key="7">
    <source>
        <dbReference type="ARBA" id="ARBA00022741"/>
    </source>
</evidence>
<dbReference type="Pfam" id="PF02367">
    <property type="entry name" value="TsaE"/>
    <property type="match status" value="1"/>
</dbReference>
<dbReference type="EMBL" id="BARU01017286">
    <property type="protein sequence ID" value="GAH58582.1"/>
    <property type="molecule type" value="Genomic_DNA"/>
</dbReference>
<evidence type="ECO:0000256" key="8">
    <source>
        <dbReference type="ARBA" id="ARBA00022840"/>
    </source>
</evidence>
<evidence type="ECO:0000256" key="4">
    <source>
        <dbReference type="ARBA" id="ARBA00022490"/>
    </source>
</evidence>
<keyword evidence="5" id="KW-0819">tRNA processing</keyword>
<proteinExistence type="inferred from homology"/>
<comment type="caution">
    <text evidence="11">The sequence shown here is derived from an EMBL/GenBank/DDBJ whole genome shotgun (WGS) entry which is preliminary data.</text>
</comment>
<feature type="non-terminal residue" evidence="11">
    <location>
        <position position="1"/>
    </location>
</feature>
<keyword evidence="4" id="KW-0963">Cytoplasm</keyword>
<evidence type="ECO:0000256" key="5">
    <source>
        <dbReference type="ARBA" id="ARBA00022694"/>
    </source>
</evidence>
<organism evidence="11">
    <name type="scientific">marine sediment metagenome</name>
    <dbReference type="NCBI Taxonomy" id="412755"/>
    <lineage>
        <taxon>unclassified sequences</taxon>
        <taxon>metagenomes</taxon>
        <taxon>ecological metagenomes</taxon>
    </lineage>
</organism>
<accession>X1GN32</accession>
<keyword evidence="9" id="KW-0460">Magnesium</keyword>
<comment type="subcellular location">
    <subcellularLocation>
        <location evidence="1">Cytoplasm</location>
    </subcellularLocation>
</comment>
<dbReference type="Gene3D" id="3.40.50.300">
    <property type="entry name" value="P-loop containing nucleotide triphosphate hydrolases"/>
    <property type="match status" value="1"/>
</dbReference>
<dbReference type="GO" id="GO:0002949">
    <property type="term" value="P:tRNA threonylcarbamoyladenosine modification"/>
    <property type="evidence" value="ECO:0007669"/>
    <property type="project" value="InterPro"/>
</dbReference>
<dbReference type="AlphaFoldDB" id="X1GN32"/>
<dbReference type="GO" id="GO:0046872">
    <property type="term" value="F:metal ion binding"/>
    <property type="evidence" value="ECO:0007669"/>
    <property type="project" value="UniProtKB-KW"/>
</dbReference>
<dbReference type="PANTHER" id="PTHR33540">
    <property type="entry name" value="TRNA THREONYLCARBAMOYLADENOSINE BIOSYNTHESIS PROTEIN TSAE"/>
    <property type="match status" value="1"/>
</dbReference>
<evidence type="ECO:0000256" key="10">
    <source>
        <dbReference type="ARBA" id="ARBA00032441"/>
    </source>
</evidence>
<keyword evidence="6" id="KW-0479">Metal-binding</keyword>
<dbReference type="GO" id="GO:0005524">
    <property type="term" value="F:ATP binding"/>
    <property type="evidence" value="ECO:0007669"/>
    <property type="project" value="UniProtKB-KW"/>
</dbReference>
<comment type="similarity">
    <text evidence="2">Belongs to the TsaE family.</text>
</comment>
<gene>
    <name evidence="11" type="ORF">S03H2_28689</name>
</gene>
<reference evidence="11" key="1">
    <citation type="journal article" date="2014" name="Front. Microbiol.">
        <title>High frequency of phylogenetically diverse reductive dehalogenase-homologous genes in deep subseafloor sedimentary metagenomes.</title>
        <authorList>
            <person name="Kawai M."/>
            <person name="Futagami T."/>
            <person name="Toyoda A."/>
            <person name="Takaki Y."/>
            <person name="Nishi S."/>
            <person name="Hori S."/>
            <person name="Arai W."/>
            <person name="Tsubouchi T."/>
            <person name="Morono Y."/>
            <person name="Uchiyama I."/>
            <person name="Ito T."/>
            <person name="Fujiyama A."/>
            <person name="Inagaki F."/>
            <person name="Takami H."/>
        </authorList>
    </citation>
    <scope>NUCLEOTIDE SEQUENCE</scope>
    <source>
        <strain evidence="11">Expedition CK06-06</strain>
    </source>
</reference>